<dbReference type="Gene3D" id="3.60.20.10">
    <property type="entry name" value="Glutamine Phosphoribosylpyrophosphate, subunit 1, domain 1"/>
    <property type="match status" value="1"/>
</dbReference>
<evidence type="ECO:0000256" key="1">
    <source>
        <dbReference type="ARBA" id="ARBA00005187"/>
    </source>
</evidence>
<comment type="catalytic activity">
    <reaction evidence="4">
        <text>L-aspartate + L-glutamine + ATP + H2O = L-asparagine + L-glutamate + AMP + diphosphate + H(+)</text>
        <dbReference type="Rhea" id="RHEA:12228"/>
        <dbReference type="ChEBI" id="CHEBI:15377"/>
        <dbReference type="ChEBI" id="CHEBI:15378"/>
        <dbReference type="ChEBI" id="CHEBI:29985"/>
        <dbReference type="ChEBI" id="CHEBI:29991"/>
        <dbReference type="ChEBI" id="CHEBI:30616"/>
        <dbReference type="ChEBI" id="CHEBI:33019"/>
        <dbReference type="ChEBI" id="CHEBI:58048"/>
        <dbReference type="ChEBI" id="CHEBI:58359"/>
        <dbReference type="ChEBI" id="CHEBI:456215"/>
        <dbReference type="EC" id="6.3.5.4"/>
    </reaction>
</comment>
<dbReference type="GO" id="GO:0006529">
    <property type="term" value="P:asparagine biosynthetic process"/>
    <property type="evidence" value="ECO:0007669"/>
    <property type="project" value="UniProtKB-KW"/>
</dbReference>
<reference evidence="6" key="1">
    <citation type="submission" date="2023-01" db="EMBL/GenBank/DDBJ databases">
        <title>Comparative Genomic Analysis of the Clinically-Derived Winkia Strain NY0527 Provides Evidence into the Taxonomic Reassignment of Winkia neuii and Characterizes Their Virulence Traits.</title>
        <authorList>
            <person name="Cai X."/>
            <person name="Peng Y."/>
            <person name="Li M."/>
            <person name="Qiu Y."/>
            <person name="Wang Y."/>
            <person name="Xu L."/>
            <person name="Hou Q."/>
        </authorList>
    </citation>
    <scope>NUCLEOTIDE SEQUENCE</scope>
    <source>
        <strain evidence="6">NY0527</strain>
    </source>
</reference>
<evidence type="ECO:0000313" key="7">
    <source>
        <dbReference type="Proteomes" id="UP001211044"/>
    </source>
</evidence>
<dbReference type="InterPro" id="IPR001962">
    <property type="entry name" value="Asn_synthase"/>
</dbReference>
<dbReference type="PANTHER" id="PTHR43284">
    <property type="entry name" value="ASPARAGINE SYNTHETASE (GLUTAMINE-HYDROLYZING)"/>
    <property type="match status" value="1"/>
</dbReference>
<dbReference type="EC" id="6.3.5.4" evidence="2"/>
<name>A0AB38XMW1_9ACTO</name>
<proteinExistence type="predicted"/>
<dbReference type="Gene3D" id="3.40.50.620">
    <property type="entry name" value="HUPs"/>
    <property type="match status" value="1"/>
</dbReference>
<evidence type="ECO:0000256" key="2">
    <source>
        <dbReference type="ARBA" id="ARBA00012737"/>
    </source>
</evidence>
<dbReference type="GO" id="GO:0004066">
    <property type="term" value="F:asparagine synthase (glutamine-hydrolyzing) activity"/>
    <property type="evidence" value="ECO:0007669"/>
    <property type="project" value="UniProtKB-EC"/>
</dbReference>
<dbReference type="Pfam" id="PF00733">
    <property type="entry name" value="Asn_synthase"/>
    <property type="match status" value="1"/>
</dbReference>
<dbReference type="SUPFAM" id="SSF52402">
    <property type="entry name" value="Adenine nucleotide alpha hydrolases-like"/>
    <property type="match status" value="1"/>
</dbReference>
<dbReference type="EMBL" id="CP116394">
    <property type="protein sequence ID" value="WCE45552.1"/>
    <property type="molecule type" value="Genomic_DNA"/>
</dbReference>
<evidence type="ECO:0000256" key="3">
    <source>
        <dbReference type="ARBA" id="ARBA00022888"/>
    </source>
</evidence>
<dbReference type="PANTHER" id="PTHR43284:SF1">
    <property type="entry name" value="ASPARAGINE SYNTHETASE"/>
    <property type="match status" value="1"/>
</dbReference>
<dbReference type="AlphaFoldDB" id="A0AB38XMW1"/>
<keyword evidence="3" id="KW-0061">Asparagine biosynthesis</keyword>
<keyword evidence="3" id="KW-0028">Amino-acid biosynthesis</keyword>
<protein>
    <recommendedName>
        <fullName evidence="2">asparagine synthase (glutamine-hydrolyzing)</fullName>
        <ecNumber evidence="2">6.3.5.4</ecNumber>
    </recommendedName>
</protein>
<dbReference type="SUPFAM" id="SSF56235">
    <property type="entry name" value="N-terminal nucleophile aminohydrolases (Ntn hydrolases)"/>
    <property type="match status" value="1"/>
</dbReference>
<accession>A0AB38XMW1</accession>
<gene>
    <name evidence="6" type="ORF">PIG85_07800</name>
</gene>
<dbReference type="Proteomes" id="UP001211044">
    <property type="component" value="Chromosome"/>
</dbReference>
<evidence type="ECO:0000259" key="5">
    <source>
        <dbReference type="Pfam" id="PF00733"/>
    </source>
</evidence>
<sequence length="525" mass="58827">MGYELALTSGNWVSDESGKLHLWTPLSTSAETLKLLRGDLTDEALSAIAGQWMVVDRRADKLVVASDRVRSHPLLYAWDGRKWIITDDVELFRSRNLWHLSRADAQLFAHMAFVLADRTLLDGVYSLQAGTKVTLEENGERRVSPYFTYAFDPEPITDEGEYHALFEEALTTSLQRVLDQAGSRQLVVPLSGGLDSRLMAALLKKLGAANILTFTYGKENSPESGISKAVADDLGLPWIYVPMPVEEVQQAWHSEEGHRFVAQTWKGTSLPHVQDFFALTQMREQELVAPDAVFLPGHTIVGNMHDEQILEHRPSGQELNLILASHHASQQGRARSVCANPLWLESVRAVASQVGLGHANRDLQAYLEWFNLIERQAKYINNSMCGYEFFGYSWALPMLDLPMWQAWLAGSEALTATRAWYARFTADIYYQITGKEMGLFAPRSTQMNASLKARLLAGMRLVGADKALSKYRSIRTMLNHPMSFEAFASTDKVHQLGSYLAGATQMGLWADEFLTGRWGDVLPRS</sequence>
<feature type="domain" description="Asparagine synthetase" evidence="5">
    <location>
        <begin position="167"/>
        <end position="251"/>
    </location>
</feature>
<dbReference type="InterPro" id="IPR014729">
    <property type="entry name" value="Rossmann-like_a/b/a_fold"/>
</dbReference>
<evidence type="ECO:0000256" key="4">
    <source>
        <dbReference type="ARBA" id="ARBA00048741"/>
    </source>
</evidence>
<evidence type="ECO:0000313" key="6">
    <source>
        <dbReference type="EMBL" id="WCE45552.1"/>
    </source>
</evidence>
<organism evidence="6 7">
    <name type="scientific">Winkia neuii subsp. anitrata</name>
    <dbReference type="NCBI Taxonomy" id="29318"/>
    <lineage>
        <taxon>Bacteria</taxon>
        <taxon>Bacillati</taxon>
        <taxon>Actinomycetota</taxon>
        <taxon>Actinomycetes</taxon>
        <taxon>Actinomycetales</taxon>
        <taxon>Actinomycetaceae</taxon>
        <taxon>Winkia</taxon>
    </lineage>
</organism>
<dbReference type="InterPro" id="IPR029055">
    <property type="entry name" value="Ntn_hydrolases_N"/>
</dbReference>
<dbReference type="RefSeq" id="WP_004807503.1">
    <property type="nucleotide sequence ID" value="NZ_CP116394.1"/>
</dbReference>
<comment type="pathway">
    <text evidence="1">Amino-acid biosynthesis; L-asparagine biosynthesis; L-asparagine from L-aspartate (L-Gln route): step 1/1.</text>
</comment>
<dbReference type="KEGG" id="wne:PIG85_07800"/>
<dbReference type="InterPro" id="IPR051786">
    <property type="entry name" value="ASN_synthetase/amidase"/>
</dbReference>